<protein>
    <recommendedName>
        <fullName evidence="4">TPR domain-containing protein</fullName>
    </recommendedName>
</protein>
<accession>U6GTH1</accession>
<organism evidence="2 3">
    <name type="scientific">Eimeria acervulina</name>
    <name type="common">Coccidian parasite</name>
    <dbReference type="NCBI Taxonomy" id="5801"/>
    <lineage>
        <taxon>Eukaryota</taxon>
        <taxon>Sar</taxon>
        <taxon>Alveolata</taxon>
        <taxon>Apicomplexa</taxon>
        <taxon>Conoidasida</taxon>
        <taxon>Coccidia</taxon>
        <taxon>Eucoccidiorida</taxon>
        <taxon>Eimeriorina</taxon>
        <taxon>Eimeriidae</taxon>
        <taxon>Eimeria</taxon>
    </lineage>
</organism>
<dbReference type="AlphaFoldDB" id="U6GTH1"/>
<dbReference type="Proteomes" id="UP000018050">
    <property type="component" value="Unassembled WGS sequence"/>
</dbReference>
<evidence type="ECO:0000313" key="2">
    <source>
        <dbReference type="EMBL" id="CDI83521.1"/>
    </source>
</evidence>
<evidence type="ECO:0008006" key="4">
    <source>
        <dbReference type="Google" id="ProtNLM"/>
    </source>
</evidence>
<dbReference type="Gene3D" id="1.25.40.10">
    <property type="entry name" value="Tetratricopeptide repeat domain"/>
    <property type="match status" value="1"/>
</dbReference>
<dbReference type="OrthoDB" id="347770at2759"/>
<name>U6GTH1_EIMAC</name>
<dbReference type="InterPro" id="IPR011990">
    <property type="entry name" value="TPR-like_helical_dom_sf"/>
</dbReference>
<dbReference type="SUPFAM" id="SSF48452">
    <property type="entry name" value="TPR-like"/>
    <property type="match status" value="1"/>
</dbReference>
<sequence length="269" mass="29473">MQTAILEVSTAAAQTWVVQGNFDLAVAGALYATRTAEMLFGADSLEVVHPQLLLAQIYLGLQQLHSAEELLNMAERGLAKHPEAGRSARCSLYRNFGRLYACQSKYDEALRACAMDVYCAACEFGPTSFRMVPSFFNMVGLSVQVLNITDLEIQEAMETVRQIIEYSKGNHSDSPELHCMALCAMGLIHAQISELEKAESYIQQAETRTLAETQEADALVEDWSARQEAQDEAEEKAEVAIEEATHVAAEAAEAAAPGDPQFFSKSLVE</sequence>
<reference evidence="2" key="1">
    <citation type="submission" date="2013-10" db="EMBL/GenBank/DDBJ databases">
        <title>Genomic analysis of the causative agents of coccidiosis in chickens.</title>
        <authorList>
            <person name="Reid A.J."/>
            <person name="Blake D."/>
            <person name="Billington K."/>
            <person name="Browne H."/>
            <person name="Dunn M."/>
            <person name="Hung S."/>
            <person name="Kawahara F."/>
            <person name="Miranda-Saavedra D."/>
            <person name="Mourier T."/>
            <person name="Nagra H."/>
            <person name="Otto T.D."/>
            <person name="Rawlings N."/>
            <person name="Sanchez A."/>
            <person name="Sanders M."/>
            <person name="Subramaniam C."/>
            <person name="Tay Y."/>
            <person name="Dear P."/>
            <person name="Doerig C."/>
            <person name="Gruber A."/>
            <person name="Parkinson J."/>
            <person name="Shirley M."/>
            <person name="Wan K.L."/>
            <person name="Berriman M."/>
            <person name="Tomley F."/>
            <person name="Pain A."/>
        </authorList>
    </citation>
    <scope>NUCLEOTIDE SEQUENCE [LARGE SCALE GENOMIC DNA]</scope>
    <source>
        <strain evidence="2">Houghton</strain>
    </source>
</reference>
<reference evidence="2" key="2">
    <citation type="submission" date="2013-10" db="EMBL/GenBank/DDBJ databases">
        <authorList>
            <person name="Aslett M."/>
        </authorList>
    </citation>
    <scope>NUCLEOTIDE SEQUENCE [LARGE SCALE GENOMIC DNA]</scope>
    <source>
        <strain evidence="2">Houghton</strain>
    </source>
</reference>
<dbReference type="PANTHER" id="PTHR46533:SF1">
    <property type="entry name" value="ZINC FINGER MYND DOMAIN-CONTAINING PROTEIN 12"/>
    <property type="match status" value="1"/>
</dbReference>
<feature type="region of interest" description="Disordered" evidence="1">
    <location>
        <begin position="250"/>
        <end position="269"/>
    </location>
</feature>
<evidence type="ECO:0000256" key="1">
    <source>
        <dbReference type="SAM" id="MobiDB-lite"/>
    </source>
</evidence>
<proteinExistence type="predicted"/>
<dbReference type="RefSeq" id="XP_013247381.1">
    <property type="nucleotide sequence ID" value="XM_013391927.1"/>
</dbReference>
<dbReference type="GeneID" id="25269023"/>
<dbReference type="EMBL" id="HG673428">
    <property type="protein sequence ID" value="CDI83521.1"/>
    <property type="molecule type" value="Genomic_DNA"/>
</dbReference>
<gene>
    <name evidence="2" type="ORF">EAH_00009530</name>
</gene>
<dbReference type="VEuPathDB" id="ToxoDB:EAH_00009530"/>
<dbReference type="OMA" id="YCAACEF"/>
<keyword evidence="3" id="KW-1185">Reference proteome</keyword>
<dbReference type="InterPro" id="IPR053248">
    <property type="entry name" value="Zinc_finger_MYND_domain"/>
</dbReference>
<evidence type="ECO:0000313" key="3">
    <source>
        <dbReference type="Proteomes" id="UP000018050"/>
    </source>
</evidence>
<dbReference type="PANTHER" id="PTHR46533">
    <property type="entry name" value="ZINC FINGER MYND DOMAIN-CONTAINING PROTEIN 12"/>
    <property type="match status" value="1"/>
</dbReference>